<keyword evidence="7 8" id="KW-0472">Membrane</keyword>
<dbReference type="PANTHER" id="PTHR33908">
    <property type="entry name" value="MANNOSYLTRANSFERASE YKCB-RELATED"/>
    <property type="match status" value="1"/>
</dbReference>
<protein>
    <submittedName>
        <fullName evidence="10">Phospholipid carrier-dependent glycosyltransferase</fullName>
    </submittedName>
</protein>
<accession>A0ABR7LIE3</accession>
<dbReference type="Pfam" id="PF02366">
    <property type="entry name" value="PMT"/>
    <property type="match status" value="1"/>
</dbReference>
<proteinExistence type="predicted"/>
<reference evidence="10 11" key="1">
    <citation type="submission" date="2020-06" db="EMBL/GenBank/DDBJ databases">
        <title>Actinomadura xiongansis sp. nov., isolated from soil of Baiyangdian.</title>
        <authorList>
            <person name="Zhang X."/>
        </authorList>
    </citation>
    <scope>NUCLEOTIDE SEQUENCE [LARGE SCALE GENOMIC DNA]</scope>
    <source>
        <strain evidence="10 11">HBUM206468</strain>
    </source>
</reference>
<feature type="domain" description="ArnT-like N-terminal" evidence="9">
    <location>
        <begin position="48"/>
        <end position="156"/>
    </location>
</feature>
<dbReference type="RefSeq" id="WP_187241111.1">
    <property type="nucleotide sequence ID" value="NZ_BAAAOK010000011.1"/>
</dbReference>
<feature type="transmembrane region" description="Helical" evidence="8">
    <location>
        <begin position="382"/>
        <end position="401"/>
    </location>
</feature>
<comment type="subcellular location">
    <subcellularLocation>
        <location evidence="1">Cell membrane</location>
        <topology evidence="1">Multi-pass membrane protein</topology>
    </subcellularLocation>
</comment>
<name>A0ABR7LIE3_9ACTN</name>
<dbReference type="InterPro" id="IPR050297">
    <property type="entry name" value="LipidA_mod_glycosyltrf_83"/>
</dbReference>
<dbReference type="InterPro" id="IPR003342">
    <property type="entry name" value="ArnT-like_N"/>
</dbReference>
<evidence type="ECO:0000256" key="5">
    <source>
        <dbReference type="ARBA" id="ARBA00022692"/>
    </source>
</evidence>
<evidence type="ECO:0000256" key="8">
    <source>
        <dbReference type="SAM" id="Phobius"/>
    </source>
</evidence>
<comment type="caution">
    <text evidence="10">The sequence shown here is derived from an EMBL/GenBank/DDBJ whole genome shotgun (WGS) entry which is preliminary data.</text>
</comment>
<evidence type="ECO:0000313" key="10">
    <source>
        <dbReference type="EMBL" id="MBC6464203.1"/>
    </source>
</evidence>
<feature type="transmembrane region" description="Helical" evidence="8">
    <location>
        <begin position="407"/>
        <end position="426"/>
    </location>
</feature>
<evidence type="ECO:0000256" key="3">
    <source>
        <dbReference type="ARBA" id="ARBA00022676"/>
    </source>
</evidence>
<keyword evidence="4" id="KW-0808">Transferase</keyword>
<evidence type="ECO:0000256" key="7">
    <source>
        <dbReference type="ARBA" id="ARBA00023136"/>
    </source>
</evidence>
<organism evidence="10 11">
    <name type="scientific">Actinomadura alba</name>
    <dbReference type="NCBI Taxonomy" id="406431"/>
    <lineage>
        <taxon>Bacteria</taxon>
        <taxon>Bacillati</taxon>
        <taxon>Actinomycetota</taxon>
        <taxon>Actinomycetes</taxon>
        <taxon>Streptosporangiales</taxon>
        <taxon>Thermomonosporaceae</taxon>
        <taxon>Actinomadura</taxon>
    </lineage>
</organism>
<evidence type="ECO:0000256" key="1">
    <source>
        <dbReference type="ARBA" id="ARBA00004651"/>
    </source>
</evidence>
<feature type="transmembrane region" description="Helical" evidence="8">
    <location>
        <begin position="98"/>
        <end position="118"/>
    </location>
</feature>
<keyword evidence="11" id="KW-1185">Reference proteome</keyword>
<feature type="transmembrane region" description="Helical" evidence="8">
    <location>
        <begin position="44"/>
        <end position="69"/>
    </location>
</feature>
<evidence type="ECO:0000256" key="6">
    <source>
        <dbReference type="ARBA" id="ARBA00022989"/>
    </source>
</evidence>
<dbReference type="EMBL" id="JABVEC010000001">
    <property type="protein sequence ID" value="MBC6464203.1"/>
    <property type="molecule type" value="Genomic_DNA"/>
</dbReference>
<dbReference type="Proteomes" id="UP000805614">
    <property type="component" value="Unassembled WGS sequence"/>
</dbReference>
<feature type="transmembrane region" description="Helical" evidence="8">
    <location>
        <begin position="124"/>
        <end position="157"/>
    </location>
</feature>
<sequence>MRGYPGVLWFTGDSYFYLGGALRPQPSLSKTLGYSFLLQVLEPFHSLTLVAALQHLMGLAVAVLVYALLRRHGLPALPATAVTLPILFDAYQIQLEHLLMAESVFTFLIAVSVTLILWRRRPLWWVALFAGLLLGYAVLVRSAGAAMIPVALACLVVRRAGWRACVAAAVGAVAPLAAYAVWFHSEHGRYGLTMSDGLYLWGRTSTFADCAKIRPPEAERPLCLYDNPPGRIAPGTLIWRKEVPPRQIPGGPITPENNRLLRSFALHAVKAQPGDYADAIRQGVEMAVSSQRFGYPNPNTERLYHFRERPQLFPGGRSWAGGGTALSDARAYDPGPPSRVVEPYAGRMRRYQQNVFLPGPALGVLLVAGAAGIAVAHRRRTAALTAWSAAATLLVFPIATADFDYRYVVPTLPFACLAAGLALTPLQDLGRVASRRLTRWWGSRGSLRRDSDPATEP</sequence>
<keyword evidence="5 8" id="KW-0812">Transmembrane</keyword>
<keyword evidence="2" id="KW-1003">Cell membrane</keyword>
<keyword evidence="6 8" id="KW-1133">Transmembrane helix</keyword>
<keyword evidence="3" id="KW-0328">Glycosyltransferase</keyword>
<feature type="transmembrane region" description="Helical" evidence="8">
    <location>
        <begin position="164"/>
        <end position="183"/>
    </location>
</feature>
<gene>
    <name evidence="10" type="ORF">HKK74_01620</name>
</gene>
<evidence type="ECO:0000256" key="2">
    <source>
        <dbReference type="ARBA" id="ARBA00022475"/>
    </source>
</evidence>
<feature type="transmembrane region" description="Helical" evidence="8">
    <location>
        <begin position="355"/>
        <end position="375"/>
    </location>
</feature>
<evidence type="ECO:0000313" key="11">
    <source>
        <dbReference type="Proteomes" id="UP000805614"/>
    </source>
</evidence>
<dbReference type="PANTHER" id="PTHR33908:SF11">
    <property type="entry name" value="MEMBRANE PROTEIN"/>
    <property type="match status" value="1"/>
</dbReference>
<evidence type="ECO:0000256" key="4">
    <source>
        <dbReference type="ARBA" id="ARBA00022679"/>
    </source>
</evidence>
<evidence type="ECO:0000259" key="9">
    <source>
        <dbReference type="Pfam" id="PF02366"/>
    </source>
</evidence>